<dbReference type="InterPro" id="IPR050493">
    <property type="entry name" value="FAD-dep_Monooxygenase_BioMet"/>
</dbReference>
<dbReference type="PRINTS" id="PR00420">
    <property type="entry name" value="RNGMNOXGNASE"/>
</dbReference>
<evidence type="ECO:0000256" key="4">
    <source>
        <dbReference type="ARBA" id="ARBA00023002"/>
    </source>
</evidence>
<keyword evidence="4" id="KW-0560">Oxidoreductase</keyword>
<feature type="domain" description="FAD-binding" evidence="6">
    <location>
        <begin position="6"/>
        <end position="329"/>
    </location>
</feature>
<evidence type="ECO:0000256" key="1">
    <source>
        <dbReference type="ARBA" id="ARBA00001974"/>
    </source>
</evidence>
<dbReference type="OrthoDB" id="4230779at2"/>
<dbReference type="Gene3D" id="3.50.50.60">
    <property type="entry name" value="FAD/NAD(P)-binding domain"/>
    <property type="match status" value="1"/>
</dbReference>
<dbReference type="PROSITE" id="PS51257">
    <property type="entry name" value="PROKAR_LIPOPROTEIN"/>
    <property type="match status" value="1"/>
</dbReference>
<dbReference type="PANTHER" id="PTHR13789:SF318">
    <property type="entry name" value="GERANYLGERANYL DIPHOSPHATE REDUCTASE"/>
    <property type="match status" value="1"/>
</dbReference>
<dbReference type="SUPFAM" id="SSF54373">
    <property type="entry name" value="FAD-linked reductases, C-terminal domain"/>
    <property type="match status" value="1"/>
</dbReference>
<accession>A0A2W7Q9X9</accession>
<dbReference type="GO" id="GO:0071949">
    <property type="term" value="F:FAD binding"/>
    <property type="evidence" value="ECO:0007669"/>
    <property type="project" value="InterPro"/>
</dbReference>
<evidence type="ECO:0000259" key="6">
    <source>
        <dbReference type="Pfam" id="PF01494"/>
    </source>
</evidence>
<dbReference type="SUPFAM" id="SSF51905">
    <property type="entry name" value="FAD/NAD(P)-binding domain"/>
    <property type="match status" value="1"/>
</dbReference>
<dbReference type="EMBL" id="QKZL01000003">
    <property type="protein sequence ID" value="PZX18539.1"/>
    <property type="molecule type" value="Genomic_DNA"/>
</dbReference>
<dbReference type="PANTHER" id="PTHR13789">
    <property type="entry name" value="MONOOXYGENASE"/>
    <property type="match status" value="1"/>
</dbReference>
<dbReference type="GO" id="GO:0004497">
    <property type="term" value="F:monooxygenase activity"/>
    <property type="evidence" value="ECO:0007669"/>
    <property type="project" value="UniProtKB-KW"/>
</dbReference>
<dbReference type="RefSeq" id="WP_111536332.1">
    <property type="nucleotide sequence ID" value="NZ_QKZL01000003.1"/>
</dbReference>
<keyword evidence="3" id="KW-0274">FAD</keyword>
<reference evidence="7 8" key="1">
    <citation type="submission" date="2018-06" db="EMBL/GenBank/DDBJ databases">
        <title>Genomic Encyclopedia of Archaeal and Bacterial Type Strains, Phase II (KMG-II): from individual species to whole genera.</title>
        <authorList>
            <person name="Goeker M."/>
        </authorList>
    </citation>
    <scope>NUCLEOTIDE SEQUENCE [LARGE SCALE GENOMIC DNA]</scope>
    <source>
        <strain evidence="7 8">DSM 22009</strain>
    </source>
</reference>
<proteinExistence type="predicted"/>
<comment type="caution">
    <text evidence="7">The sequence shown here is derived from an EMBL/GenBank/DDBJ whole genome shotgun (WGS) entry which is preliminary data.</text>
</comment>
<dbReference type="AlphaFoldDB" id="A0A2W7Q9X9"/>
<gene>
    <name evidence="7" type="ORF">LX81_01173</name>
</gene>
<keyword evidence="8" id="KW-1185">Reference proteome</keyword>
<keyword evidence="5" id="KW-0503">Monooxygenase</keyword>
<organism evidence="7 8">
    <name type="scientific">Palleronia aestuarii</name>
    <dbReference type="NCBI Taxonomy" id="568105"/>
    <lineage>
        <taxon>Bacteria</taxon>
        <taxon>Pseudomonadati</taxon>
        <taxon>Pseudomonadota</taxon>
        <taxon>Alphaproteobacteria</taxon>
        <taxon>Rhodobacterales</taxon>
        <taxon>Roseobacteraceae</taxon>
        <taxon>Palleronia</taxon>
    </lineage>
</organism>
<dbReference type="Proteomes" id="UP000248916">
    <property type="component" value="Unassembled WGS sequence"/>
</dbReference>
<evidence type="ECO:0000256" key="2">
    <source>
        <dbReference type="ARBA" id="ARBA00022630"/>
    </source>
</evidence>
<sequence>MTERIGILGGGIGGLACALALARRGIVAEVFERAPEIGDVGAGVQISPNGAAVLRALDLGPAFEAAGVESRAVVVRDGLVDRDLIRMPLSGGAFRMLHRADLIAILADAARAAGVEIRTNHAAREALADGRPCLRFEDGTEETFDMLVGADGIHSVLRPALGNREVAFFTGQVAWRALVPGDAPAEARVETGPGRHLVHYPVRPGVVNLVAVEERTDWAEEGWHIPGDPDALRAAFAGFARPVRALLDRVEGVHLWGLFRHPVAARWQDGASALLGDAAHPTLPFLAQGANLALEDAWCLAAALAAPDRMAGLARYEAARKPRVGRAIAAAEANARNYHLDGPRRRAAHMALRLAGRVAPGAMLRRYDWLYGCDVTQP</sequence>
<comment type="cofactor">
    <cofactor evidence="1">
        <name>FAD</name>
        <dbReference type="ChEBI" id="CHEBI:57692"/>
    </cofactor>
</comment>
<keyword evidence="2" id="KW-0285">Flavoprotein</keyword>
<protein>
    <submittedName>
        <fullName evidence="7">Salicylate hydroxylase</fullName>
    </submittedName>
</protein>
<dbReference type="InterPro" id="IPR002938">
    <property type="entry name" value="FAD-bd"/>
</dbReference>
<dbReference type="Pfam" id="PF01494">
    <property type="entry name" value="FAD_binding_3"/>
    <property type="match status" value="1"/>
</dbReference>
<evidence type="ECO:0000256" key="5">
    <source>
        <dbReference type="ARBA" id="ARBA00023033"/>
    </source>
</evidence>
<evidence type="ECO:0000256" key="3">
    <source>
        <dbReference type="ARBA" id="ARBA00022827"/>
    </source>
</evidence>
<name>A0A2W7Q9X9_9RHOB</name>
<evidence type="ECO:0000313" key="8">
    <source>
        <dbReference type="Proteomes" id="UP000248916"/>
    </source>
</evidence>
<evidence type="ECO:0000313" key="7">
    <source>
        <dbReference type="EMBL" id="PZX18539.1"/>
    </source>
</evidence>
<dbReference type="InterPro" id="IPR036188">
    <property type="entry name" value="FAD/NAD-bd_sf"/>
</dbReference>